<evidence type="ECO:0000313" key="2">
    <source>
        <dbReference type="Proteomes" id="UP000614350"/>
    </source>
</evidence>
<name>A0A834N4R0_VESVU</name>
<proteinExistence type="predicted"/>
<evidence type="ECO:0000313" key="1">
    <source>
        <dbReference type="EMBL" id="KAF7396720.1"/>
    </source>
</evidence>
<dbReference type="EMBL" id="JACSEA010000007">
    <property type="protein sequence ID" value="KAF7396720.1"/>
    <property type="molecule type" value="Genomic_DNA"/>
</dbReference>
<accession>A0A834N4R0</accession>
<sequence length="81" mass="9430">MVTPGRAILGAIMKSWKSHGHFVREKNDNWRHVWDREIQFEGQNQARPIPMEEYTFHFQSVRGDRCSNKSPTAGWSGLSSR</sequence>
<dbReference type="Proteomes" id="UP000614350">
    <property type="component" value="Unassembled WGS sequence"/>
</dbReference>
<reference evidence="1" key="1">
    <citation type="journal article" date="2020" name="G3 (Bethesda)">
        <title>High-Quality Assemblies for Three Invasive Social Wasps from the &lt;i&gt;Vespula&lt;/i&gt; Genus.</title>
        <authorList>
            <person name="Harrop T.W.R."/>
            <person name="Guhlin J."/>
            <person name="McLaughlin G.M."/>
            <person name="Permina E."/>
            <person name="Stockwell P."/>
            <person name="Gilligan J."/>
            <person name="Le Lec M.F."/>
            <person name="Gruber M.A.M."/>
            <person name="Quinn O."/>
            <person name="Lovegrove M."/>
            <person name="Duncan E.J."/>
            <person name="Remnant E.J."/>
            <person name="Van Eeckhoven J."/>
            <person name="Graham B."/>
            <person name="Knapp R.A."/>
            <person name="Langford K.W."/>
            <person name="Kronenberg Z."/>
            <person name="Press M.O."/>
            <person name="Eacker S.M."/>
            <person name="Wilson-Rankin E.E."/>
            <person name="Purcell J."/>
            <person name="Lester P.J."/>
            <person name="Dearden P.K."/>
        </authorList>
    </citation>
    <scope>NUCLEOTIDE SEQUENCE</scope>
    <source>
        <strain evidence="1">Marl-1</strain>
    </source>
</reference>
<protein>
    <submittedName>
        <fullName evidence="1">Uncharacterized protein</fullName>
    </submittedName>
</protein>
<organism evidence="1 2">
    <name type="scientific">Vespula vulgaris</name>
    <name type="common">Yellow jacket</name>
    <name type="synonym">Wasp</name>
    <dbReference type="NCBI Taxonomy" id="7454"/>
    <lineage>
        <taxon>Eukaryota</taxon>
        <taxon>Metazoa</taxon>
        <taxon>Ecdysozoa</taxon>
        <taxon>Arthropoda</taxon>
        <taxon>Hexapoda</taxon>
        <taxon>Insecta</taxon>
        <taxon>Pterygota</taxon>
        <taxon>Neoptera</taxon>
        <taxon>Endopterygota</taxon>
        <taxon>Hymenoptera</taxon>
        <taxon>Apocrita</taxon>
        <taxon>Aculeata</taxon>
        <taxon>Vespoidea</taxon>
        <taxon>Vespidae</taxon>
        <taxon>Vespinae</taxon>
        <taxon>Vespula</taxon>
    </lineage>
</organism>
<dbReference type="AlphaFoldDB" id="A0A834N4R0"/>
<comment type="caution">
    <text evidence="1">The sequence shown here is derived from an EMBL/GenBank/DDBJ whole genome shotgun (WGS) entry which is preliminary data.</text>
</comment>
<gene>
    <name evidence="1" type="ORF">HZH66_007582</name>
</gene>
<keyword evidence="2" id="KW-1185">Reference proteome</keyword>